<sequence length="103" mass="11364">MAPALVTLHRRLPVCSARRLTFRRYHHCQSPAVPQAPGLGAPRPRYSSRPASTCDHVLYPSASLHHGRYQRSHAVPQASVLRLPVPATPVAPRRRAAVAYSQT</sequence>
<reference evidence="1" key="1">
    <citation type="journal article" date="2021" name="bioRxiv">
        <title>Whole Genome Assembly and Annotation of Northern Wild Rice, Zizania palustris L., Supports a Whole Genome Duplication in the Zizania Genus.</title>
        <authorList>
            <person name="Haas M."/>
            <person name="Kono T."/>
            <person name="Macchietto M."/>
            <person name="Millas R."/>
            <person name="McGilp L."/>
            <person name="Shao M."/>
            <person name="Duquette J."/>
            <person name="Hirsch C.N."/>
            <person name="Kimball J."/>
        </authorList>
    </citation>
    <scope>NUCLEOTIDE SEQUENCE</scope>
    <source>
        <tissue evidence="1">Fresh leaf tissue</tissue>
    </source>
</reference>
<dbReference type="EMBL" id="JAAALK010000287">
    <property type="protein sequence ID" value="KAG8057953.1"/>
    <property type="molecule type" value="Genomic_DNA"/>
</dbReference>
<accession>A0A8J5S4N2</accession>
<dbReference type="AlphaFoldDB" id="A0A8J5S4N2"/>
<reference evidence="1" key="2">
    <citation type="submission" date="2021-02" db="EMBL/GenBank/DDBJ databases">
        <authorList>
            <person name="Kimball J.A."/>
            <person name="Haas M.W."/>
            <person name="Macchietto M."/>
            <person name="Kono T."/>
            <person name="Duquette J."/>
            <person name="Shao M."/>
        </authorList>
    </citation>
    <scope>NUCLEOTIDE SEQUENCE</scope>
    <source>
        <tissue evidence="1">Fresh leaf tissue</tissue>
    </source>
</reference>
<organism evidence="1 2">
    <name type="scientific">Zizania palustris</name>
    <name type="common">Northern wild rice</name>
    <dbReference type="NCBI Taxonomy" id="103762"/>
    <lineage>
        <taxon>Eukaryota</taxon>
        <taxon>Viridiplantae</taxon>
        <taxon>Streptophyta</taxon>
        <taxon>Embryophyta</taxon>
        <taxon>Tracheophyta</taxon>
        <taxon>Spermatophyta</taxon>
        <taxon>Magnoliopsida</taxon>
        <taxon>Liliopsida</taxon>
        <taxon>Poales</taxon>
        <taxon>Poaceae</taxon>
        <taxon>BOP clade</taxon>
        <taxon>Oryzoideae</taxon>
        <taxon>Oryzeae</taxon>
        <taxon>Zizaniinae</taxon>
        <taxon>Zizania</taxon>
    </lineage>
</organism>
<gene>
    <name evidence="1" type="ORF">GUJ93_ZPchr0002g23970</name>
</gene>
<comment type="caution">
    <text evidence="1">The sequence shown here is derived from an EMBL/GenBank/DDBJ whole genome shotgun (WGS) entry which is preliminary data.</text>
</comment>
<name>A0A8J5S4N2_ZIZPA</name>
<evidence type="ECO:0000313" key="2">
    <source>
        <dbReference type="Proteomes" id="UP000729402"/>
    </source>
</evidence>
<protein>
    <submittedName>
        <fullName evidence="1">Uncharacterized protein</fullName>
    </submittedName>
</protein>
<proteinExistence type="predicted"/>
<keyword evidence="2" id="KW-1185">Reference proteome</keyword>
<evidence type="ECO:0000313" key="1">
    <source>
        <dbReference type="EMBL" id="KAG8057953.1"/>
    </source>
</evidence>
<dbReference type="Proteomes" id="UP000729402">
    <property type="component" value="Unassembled WGS sequence"/>
</dbReference>